<dbReference type="AlphaFoldDB" id="A0A8J6F2A5"/>
<name>A0A8J6F2A5_ELECQ</name>
<dbReference type="GO" id="GO:0005840">
    <property type="term" value="C:ribosome"/>
    <property type="evidence" value="ECO:0007669"/>
    <property type="project" value="UniProtKB-KW"/>
</dbReference>
<dbReference type="Proteomes" id="UP000770717">
    <property type="component" value="Unassembled WGS sequence"/>
</dbReference>
<evidence type="ECO:0000256" key="11">
    <source>
        <dbReference type="ARBA" id="ARBA00035134"/>
    </source>
</evidence>
<comment type="similarity">
    <text evidence="2">Belongs to the mitochondrion-specific ribosomal protein mS39 family.</text>
</comment>
<dbReference type="GO" id="GO:0032543">
    <property type="term" value="P:mitochondrial translation"/>
    <property type="evidence" value="ECO:0007669"/>
    <property type="project" value="InterPro"/>
</dbReference>
<keyword evidence="4" id="KW-0677">Repeat</keyword>
<reference evidence="14" key="1">
    <citation type="thesis" date="2020" institute="ProQuest LLC" country="789 East Eisenhower Parkway, Ann Arbor, MI, USA">
        <title>Comparative Genomics and Chromosome Evolution.</title>
        <authorList>
            <person name="Mudd A.B."/>
        </authorList>
    </citation>
    <scope>NUCLEOTIDE SEQUENCE</scope>
    <source>
        <strain evidence="14">HN-11 Male</strain>
        <tissue evidence="14">Kidney and liver</tissue>
    </source>
</reference>
<keyword evidence="3" id="KW-0699">rRNA-binding</keyword>
<dbReference type="GO" id="GO:0043024">
    <property type="term" value="F:ribosomal small subunit binding"/>
    <property type="evidence" value="ECO:0007669"/>
    <property type="project" value="InterPro"/>
</dbReference>
<dbReference type="Pfam" id="PF13812">
    <property type="entry name" value="PPR_3"/>
    <property type="match status" value="2"/>
</dbReference>
<keyword evidence="10" id="KW-0687">Ribonucleoprotein</keyword>
<evidence type="ECO:0000256" key="2">
    <source>
        <dbReference type="ARBA" id="ARBA00008551"/>
    </source>
</evidence>
<evidence type="ECO:0000256" key="6">
    <source>
        <dbReference type="ARBA" id="ARBA00022884"/>
    </source>
</evidence>
<evidence type="ECO:0000256" key="1">
    <source>
        <dbReference type="ARBA" id="ARBA00004173"/>
    </source>
</evidence>
<feature type="compositionally biased region" description="Acidic residues" evidence="13">
    <location>
        <begin position="98"/>
        <end position="110"/>
    </location>
</feature>
<feature type="region of interest" description="Disordered" evidence="13">
    <location>
        <begin position="95"/>
        <end position="127"/>
    </location>
</feature>
<dbReference type="GO" id="GO:0006417">
    <property type="term" value="P:regulation of translation"/>
    <property type="evidence" value="ECO:0007669"/>
    <property type="project" value="UniProtKB-KW"/>
</dbReference>
<gene>
    <name evidence="14" type="ORF">GDO78_011495</name>
</gene>
<keyword evidence="15" id="KW-1185">Reference proteome</keyword>
<keyword evidence="8" id="KW-0689">Ribosomal protein</keyword>
<evidence type="ECO:0000313" key="15">
    <source>
        <dbReference type="Proteomes" id="UP000770717"/>
    </source>
</evidence>
<evidence type="ECO:0000256" key="13">
    <source>
        <dbReference type="SAM" id="MobiDB-lite"/>
    </source>
</evidence>
<dbReference type="EMBL" id="WNTK01000007">
    <property type="protein sequence ID" value="KAG9479488.1"/>
    <property type="molecule type" value="Genomic_DNA"/>
</dbReference>
<proteinExistence type="inferred from homology"/>
<evidence type="ECO:0000256" key="3">
    <source>
        <dbReference type="ARBA" id="ARBA00022730"/>
    </source>
</evidence>
<dbReference type="Pfam" id="PF22330">
    <property type="entry name" value="Rib_mS39_PPR"/>
    <property type="match status" value="1"/>
</dbReference>
<accession>A0A8J6F2A5</accession>
<dbReference type="OrthoDB" id="185373at2759"/>
<comment type="subcellular location">
    <subcellularLocation>
        <location evidence="1">Mitochondrion</location>
    </subcellularLocation>
</comment>
<dbReference type="GO" id="GO:0005739">
    <property type="term" value="C:mitochondrion"/>
    <property type="evidence" value="ECO:0007669"/>
    <property type="project" value="UniProtKB-SubCell"/>
</dbReference>
<keyword evidence="6" id="KW-0694">RNA-binding</keyword>
<evidence type="ECO:0000256" key="7">
    <source>
        <dbReference type="ARBA" id="ARBA00022946"/>
    </source>
</evidence>
<evidence type="ECO:0000256" key="8">
    <source>
        <dbReference type="ARBA" id="ARBA00022980"/>
    </source>
</evidence>
<comment type="caution">
    <text evidence="14">The sequence shown here is derived from an EMBL/GenBank/DDBJ whole genome shotgun (WGS) entry which is preliminary data.</text>
</comment>
<evidence type="ECO:0000256" key="9">
    <source>
        <dbReference type="ARBA" id="ARBA00023128"/>
    </source>
</evidence>
<evidence type="ECO:0000256" key="4">
    <source>
        <dbReference type="ARBA" id="ARBA00022737"/>
    </source>
</evidence>
<organism evidence="14 15">
    <name type="scientific">Eleutherodactylus coqui</name>
    <name type="common">Puerto Rican coqui</name>
    <dbReference type="NCBI Taxonomy" id="57060"/>
    <lineage>
        <taxon>Eukaryota</taxon>
        <taxon>Metazoa</taxon>
        <taxon>Chordata</taxon>
        <taxon>Craniata</taxon>
        <taxon>Vertebrata</taxon>
        <taxon>Euteleostomi</taxon>
        <taxon>Amphibia</taxon>
        <taxon>Batrachia</taxon>
        <taxon>Anura</taxon>
        <taxon>Neobatrachia</taxon>
        <taxon>Hyloidea</taxon>
        <taxon>Eleutherodactylidae</taxon>
        <taxon>Eleutherodactylinae</taxon>
        <taxon>Eleutherodactylus</taxon>
        <taxon>Eleutherodactylus</taxon>
    </lineage>
</organism>
<keyword evidence="9" id="KW-0496">Mitochondrion</keyword>
<dbReference type="PANTHER" id="PTHR16276:SF1">
    <property type="entry name" value="SMALL RIBOSOMAL SUBUNIT PROTEIN MS39"/>
    <property type="match status" value="1"/>
</dbReference>
<dbReference type="GO" id="GO:0019843">
    <property type="term" value="F:rRNA binding"/>
    <property type="evidence" value="ECO:0007669"/>
    <property type="project" value="UniProtKB-KW"/>
</dbReference>
<dbReference type="InterPro" id="IPR002885">
    <property type="entry name" value="PPR_rpt"/>
</dbReference>
<keyword evidence="5" id="KW-0810">Translation regulation</keyword>
<dbReference type="PROSITE" id="PS51375">
    <property type="entry name" value="PPR"/>
    <property type="match status" value="1"/>
</dbReference>
<dbReference type="InterPro" id="IPR011990">
    <property type="entry name" value="TPR-like_helical_dom_sf"/>
</dbReference>
<dbReference type="InterPro" id="IPR055063">
    <property type="entry name" value="Rib_mS39_PPR"/>
</dbReference>
<protein>
    <recommendedName>
        <fullName evidence="11">Small ribosomal subunit protein mS39</fullName>
    </recommendedName>
</protein>
<feature type="repeat" description="PPR" evidence="12">
    <location>
        <begin position="221"/>
        <end position="257"/>
    </location>
</feature>
<sequence>MSKESGRNAAKHIVNMYPHLFLKDFAEPHIPCLMPENIQPQIEGVSEEALNERIKLRRVKESVDLFDRLLQGGTTPTLETTNKLLDLICVYGDREPSMDDQENQQDDNETETVKNENNSLKRTPAGKKWRENNNAERIFNLMPERNAHSYCTMIRGMVKHGAYAQAFSMYTDLLNNRLTGDVYTFNALILAAPDTKTEFKDKSDLIMELLNHMVLQKVTPNLLTFNSVMKSLRRMGPMMKNMAMQTLMEMKALKIEPSLATYRYLLAVFYRSGDKTSQSQLLAAILEQVRGKSFTAKDPDDYLFFSEAMKVVSTLMS</sequence>
<evidence type="ECO:0000256" key="12">
    <source>
        <dbReference type="PROSITE-ProRule" id="PRU00708"/>
    </source>
</evidence>
<evidence type="ECO:0000313" key="14">
    <source>
        <dbReference type="EMBL" id="KAG9479488.1"/>
    </source>
</evidence>
<dbReference type="Gene3D" id="1.25.40.10">
    <property type="entry name" value="Tetratricopeptide repeat domain"/>
    <property type="match status" value="2"/>
</dbReference>
<dbReference type="PANTHER" id="PTHR16276">
    <property type="entry name" value="PENTATRICOPEPTIDE REPEAT DOMAIN-CONTAINING PROTEIN 3"/>
    <property type="match status" value="1"/>
</dbReference>
<keyword evidence="7" id="KW-0809">Transit peptide</keyword>
<dbReference type="GO" id="GO:1990904">
    <property type="term" value="C:ribonucleoprotein complex"/>
    <property type="evidence" value="ECO:0007669"/>
    <property type="project" value="UniProtKB-KW"/>
</dbReference>
<evidence type="ECO:0000256" key="10">
    <source>
        <dbReference type="ARBA" id="ARBA00023274"/>
    </source>
</evidence>
<evidence type="ECO:0000256" key="5">
    <source>
        <dbReference type="ARBA" id="ARBA00022845"/>
    </source>
</evidence>
<dbReference type="InterPro" id="IPR037387">
    <property type="entry name" value="PTCD3"/>
</dbReference>